<proteinExistence type="predicted"/>
<gene>
    <name evidence="1" type="ORF">AZE42_07055</name>
</gene>
<accession>A0A1J8PVT4</accession>
<comment type="caution">
    <text evidence="1">The sequence shown here is derived from an EMBL/GenBank/DDBJ whole genome shotgun (WGS) entry which is preliminary data.</text>
</comment>
<dbReference type="OrthoDB" id="3049002at2759"/>
<evidence type="ECO:0000313" key="1">
    <source>
        <dbReference type="EMBL" id="OJA13374.1"/>
    </source>
</evidence>
<dbReference type="EMBL" id="LVVM01004176">
    <property type="protein sequence ID" value="OJA13374.1"/>
    <property type="molecule type" value="Genomic_DNA"/>
</dbReference>
<evidence type="ECO:0000313" key="2">
    <source>
        <dbReference type="Proteomes" id="UP000183567"/>
    </source>
</evidence>
<dbReference type="Proteomes" id="UP000183567">
    <property type="component" value="Unassembled WGS sequence"/>
</dbReference>
<name>A0A1J8PVT4_9AGAM</name>
<protein>
    <submittedName>
        <fullName evidence="1">Uncharacterized protein</fullName>
    </submittedName>
</protein>
<dbReference type="AlphaFoldDB" id="A0A1J8PVT4"/>
<organism evidence="1 2">
    <name type="scientific">Rhizopogon vesiculosus</name>
    <dbReference type="NCBI Taxonomy" id="180088"/>
    <lineage>
        <taxon>Eukaryota</taxon>
        <taxon>Fungi</taxon>
        <taxon>Dikarya</taxon>
        <taxon>Basidiomycota</taxon>
        <taxon>Agaricomycotina</taxon>
        <taxon>Agaricomycetes</taxon>
        <taxon>Agaricomycetidae</taxon>
        <taxon>Boletales</taxon>
        <taxon>Suillineae</taxon>
        <taxon>Rhizopogonaceae</taxon>
        <taxon>Rhizopogon</taxon>
    </lineage>
</organism>
<keyword evidence="2" id="KW-1185">Reference proteome</keyword>
<sequence length="44" mass="5216">MYSTEDILELERVFFNLNYASVVVASCWAYDYFLTFSDEVLCFT</sequence>
<reference evidence="1 2" key="1">
    <citation type="submission" date="2016-03" db="EMBL/GenBank/DDBJ databases">
        <title>Comparative genomics of the ectomycorrhizal sister species Rhizopogon vinicolor and Rhizopogon vesiculosus (Basidiomycota: Boletales) reveals a divergence of the mating type B locus.</title>
        <authorList>
            <person name="Mujic A.B."/>
            <person name="Kuo A."/>
            <person name="Tritt A."/>
            <person name="Lipzen A."/>
            <person name="Chen C."/>
            <person name="Johnson J."/>
            <person name="Sharma A."/>
            <person name="Barry K."/>
            <person name="Grigoriev I.V."/>
            <person name="Spatafora J.W."/>
        </authorList>
    </citation>
    <scope>NUCLEOTIDE SEQUENCE [LARGE SCALE GENOMIC DNA]</scope>
    <source>
        <strain evidence="1 2">AM-OR11-056</strain>
    </source>
</reference>